<protein>
    <submittedName>
        <fullName evidence="1">Uncharacterized protein</fullName>
    </submittedName>
</protein>
<reference evidence="1 4" key="1">
    <citation type="submission" date="2016-07" db="EMBL/GenBank/DDBJ databases">
        <title>Characterization of isolates of Eisenbergiella tayi derived from blood cultures, using whole genome sequencing.</title>
        <authorList>
            <person name="Burdz T."/>
            <person name="Wiebe D."/>
            <person name="Huynh C."/>
            <person name="Bernard K."/>
        </authorList>
    </citation>
    <scope>NUCLEOTIDE SEQUENCE [LARGE SCALE GENOMIC DNA]</scope>
    <source>
        <strain evidence="1 4">NML 110608</strain>
    </source>
</reference>
<dbReference type="PATRIC" id="fig|1432052.4.peg.4193"/>
<dbReference type="EMBL" id="MCGH01000003">
    <property type="protein sequence ID" value="ODM02984.1"/>
    <property type="molecule type" value="Genomic_DNA"/>
</dbReference>
<organism evidence="1 4">
    <name type="scientific">Eisenbergiella tayi</name>
    <dbReference type="NCBI Taxonomy" id="1432052"/>
    <lineage>
        <taxon>Bacteria</taxon>
        <taxon>Bacillati</taxon>
        <taxon>Bacillota</taxon>
        <taxon>Clostridia</taxon>
        <taxon>Lachnospirales</taxon>
        <taxon>Lachnospiraceae</taxon>
        <taxon>Eisenbergiella</taxon>
    </lineage>
</organism>
<evidence type="ECO:0000313" key="5">
    <source>
        <dbReference type="Proteomes" id="UP000094271"/>
    </source>
</evidence>
<reference evidence="2 5" key="3">
    <citation type="submission" date="2016-08" db="EMBL/GenBank/DDBJ databases">
        <authorList>
            <person name="Seilhamer J.J."/>
        </authorList>
    </citation>
    <scope>NUCLEOTIDE SEQUENCE [LARGE SCALE GENOMIC DNA]</scope>
    <source>
        <strain evidence="2 5">NML150140-1</strain>
    </source>
</reference>
<name>A0A1E3A2K8_9FIRM</name>
<evidence type="ECO:0000313" key="2">
    <source>
        <dbReference type="EMBL" id="ODR44453.1"/>
    </source>
</evidence>
<dbReference type="RefSeq" id="WP_069153579.1">
    <property type="nucleotide sequence ID" value="NZ_DAWDRA010000705.1"/>
</dbReference>
<evidence type="ECO:0000313" key="6">
    <source>
        <dbReference type="Proteomes" id="UP000094869"/>
    </source>
</evidence>
<dbReference type="Proteomes" id="UP000094869">
    <property type="component" value="Unassembled WGS sequence"/>
</dbReference>
<evidence type="ECO:0000313" key="3">
    <source>
        <dbReference type="EMBL" id="ODR52833.1"/>
    </source>
</evidence>
<keyword evidence="6" id="KW-1185">Reference proteome</keyword>
<sequence length="93" mass="10669">MTLTDVNIKVPEGMKLYLTPLNQHDELVRNALLLYPYISNKTISHGKAAEILDISKYSLIEIYDKLGLAYLSQDIEEVEDEIDMWDKLKEGVV</sequence>
<comment type="caution">
    <text evidence="1">The sequence shown here is derived from an EMBL/GenBank/DDBJ whole genome shotgun (WGS) entry which is preliminary data.</text>
</comment>
<dbReference type="OrthoDB" id="9796320at2"/>
<dbReference type="EMBL" id="MEHA01000030">
    <property type="protein sequence ID" value="ODR44453.1"/>
    <property type="molecule type" value="Genomic_DNA"/>
</dbReference>
<dbReference type="Proteomes" id="UP000094067">
    <property type="component" value="Unassembled WGS sequence"/>
</dbReference>
<evidence type="ECO:0000313" key="1">
    <source>
        <dbReference type="EMBL" id="ODM02984.1"/>
    </source>
</evidence>
<evidence type="ECO:0000313" key="4">
    <source>
        <dbReference type="Proteomes" id="UP000094067"/>
    </source>
</evidence>
<dbReference type="Proteomes" id="UP000094271">
    <property type="component" value="Unassembled WGS sequence"/>
</dbReference>
<proteinExistence type="predicted"/>
<dbReference type="EMBL" id="MEHD01000028">
    <property type="protein sequence ID" value="ODR52833.1"/>
    <property type="molecule type" value="Genomic_DNA"/>
</dbReference>
<gene>
    <name evidence="2" type="ORF">BEI59_28650</name>
    <name evidence="1" type="ORF">BEI61_03778</name>
    <name evidence="3" type="ORF">BEI63_19330</name>
</gene>
<reference evidence="3 6" key="2">
    <citation type="submission" date="2016-08" db="EMBL/GenBank/DDBJ databases">
        <title>Characterization of Isolates of Eisenbergiella tayi Derived from Blood Cultures, Using Whole Genome Sequencing.</title>
        <authorList>
            <person name="Bernier A.-M."/>
            <person name="Burdz T."/>
            <person name="Wiebe D."/>
            <person name="Bernard K."/>
        </authorList>
    </citation>
    <scope>NUCLEOTIDE SEQUENCE [LARGE SCALE GENOMIC DNA]</scope>
    <source>
        <strain evidence="3 6">NML120146</strain>
    </source>
</reference>
<dbReference type="AlphaFoldDB" id="A0A1E3A2K8"/>
<accession>A0A1E3A2K8</accession>